<keyword evidence="2" id="KW-1185">Reference proteome</keyword>
<evidence type="ECO:0000313" key="2">
    <source>
        <dbReference type="Proteomes" id="UP000324897"/>
    </source>
</evidence>
<dbReference type="Proteomes" id="UP000324897">
    <property type="component" value="Chromosome 3"/>
</dbReference>
<feature type="non-terminal residue" evidence="1">
    <location>
        <position position="1"/>
    </location>
</feature>
<sequence>MSGSRRIFFGFKSLWTIHSLEFLCRSISPASKDNPSMSLAERDERDEADEHVDLLLRGAEPVGHAGADEQAAEIATVLARRDERVASPQSALELLERPPCSLPPHNLGELQLTQQAADELHVLRQPPARAPVAPRRQRGLHDHGHKPQRVHADQLRHARGLSQGAPQAARAVPQARHGRAARCSLSCAGLLDAIVGHLYICDGARDERDEADEHVDLLLRGAELVGHPGADEQAAEVAAVLARRGERVAPPQRAPELLERAPRGLPPHELRELQLSQQAADDLHVLRQPPARVAVSARRQRGLHDHGHQPERVHAHQLRHVRRLPERAPQAARAVPQARHGPVRRLRTLQLGDWQLFLPAFGSKHMV</sequence>
<dbReference type="AlphaFoldDB" id="A0A5J9TBF3"/>
<proteinExistence type="predicted"/>
<protein>
    <submittedName>
        <fullName evidence="1">Uncharacterized protein</fullName>
    </submittedName>
</protein>
<gene>
    <name evidence="1" type="ORF">EJB05_42050</name>
</gene>
<name>A0A5J9TBF3_9POAL</name>
<organism evidence="1 2">
    <name type="scientific">Eragrostis curvula</name>
    <name type="common">weeping love grass</name>
    <dbReference type="NCBI Taxonomy" id="38414"/>
    <lineage>
        <taxon>Eukaryota</taxon>
        <taxon>Viridiplantae</taxon>
        <taxon>Streptophyta</taxon>
        <taxon>Embryophyta</taxon>
        <taxon>Tracheophyta</taxon>
        <taxon>Spermatophyta</taxon>
        <taxon>Magnoliopsida</taxon>
        <taxon>Liliopsida</taxon>
        <taxon>Poales</taxon>
        <taxon>Poaceae</taxon>
        <taxon>PACMAD clade</taxon>
        <taxon>Chloridoideae</taxon>
        <taxon>Eragrostideae</taxon>
        <taxon>Eragrostidinae</taxon>
        <taxon>Eragrostis</taxon>
    </lineage>
</organism>
<dbReference type="EMBL" id="RWGY01000039">
    <property type="protein sequence ID" value="TVU08639.1"/>
    <property type="molecule type" value="Genomic_DNA"/>
</dbReference>
<comment type="caution">
    <text evidence="1">The sequence shown here is derived from an EMBL/GenBank/DDBJ whole genome shotgun (WGS) entry which is preliminary data.</text>
</comment>
<accession>A0A5J9TBF3</accession>
<reference evidence="1 2" key="1">
    <citation type="journal article" date="2019" name="Sci. Rep.">
        <title>A high-quality genome of Eragrostis curvula grass provides insights into Poaceae evolution and supports new strategies to enhance forage quality.</title>
        <authorList>
            <person name="Carballo J."/>
            <person name="Santos B.A.C.M."/>
            <person name="Zappacosta D."/>
            <person name="Garbus I."/>
            <person name="Selva J.P."/>
            <person name="Gallo C.A."/>
            <person name="Diaz A."/>
            <person name="Albertini E."/>
            <person name="Caccamo M."/>
            <person name="Echenique V."/>
        </authorList>
    </citation>
    <scope>NUCLEOTIDE SEQUENCE [LARGE SCALE GENOMIC DNA]</scope>
    <source>
        <strain evidence="2">cv. Victoria</strain>
        <tissue evidence="1">Leaf</tissue>
    </source>
</reference>
<evidence type="ECO:0000313" key="1">
    <source>
        <dbReference type="EMBL" id="TVU08639.1"/>
    </source>
</evidence>
<dbReference type="Gramene" id="TVU08639">
    <property type="protein sequence ID" value="TVU08639"/>
    <property type="gene ID" value="EJB05_42050"/>
</dbReference>